<name>A0A5M8PEB4_9LECA</name>
<organism evidence="1 2">
    <name type="scientific">Lasallia pustulata</name>
    <dbReference type="NCBI Taxonomy" id="136370"/>
    <lineage>
        <taxon>Eukaryota</taxon>
        <taxon>Fungi</taxon>
        <taxon>Dikarya</taxon>
        <taxon>Ascomycota</taxon>
        <taxon>Pezizomycotina</taxon>
        <taxon>Lecanoromycetes</taxon>
        <taxon>OSLEUM clade</taxon>
        <taxon>Umbilicariomycetidae</taxon>
        <taxon>Umbilicariales</taxon>
        <taxon>Umbilicariaceae</taxon>
        <taxon>Lasallia</taxon>
    </lineage>
</organism>
<evidence type="ECO:0000313" key="1">
    <source>
        <dbReference type="EMBL" id="KAA6407689.1"/>
    </source>
</evidence>
<dbReference type="Proteomes" id="UP000324767">
    <property type="component" value="Unassembled WGS sequence"/>
</dbReference>
<dbReference type="EMBL" id="VXIT01000016">
    <property type="protein sequence ID" value="KAA6407689.1"/>
    <property type="molecule type" value="Genomic_DNA"/>
</dbReference>
<proteinExistence type="predicted"/>
<protein>
    <submittedName>
        <fullName evidence="1">Uncharacterized protein</fullName>
    </submittedName>
</protein>
<accession>A0A5M8PEB4</accession>
<evidence type="ECO:0000313" key="2">
    <source>
        <dbReference type="Proteomes" id="UP000324767"/>
    </source>
</evidence>
<reference evidence="1 2" key="1">
    <citation type="submission" date="2019-09" db="EMBL/GenBank/DDBJ databases">
        <title>The hologenome of the rock-dwelling lichen Lasallia pustulata.</title>
        <authorList>
            <person name="Greshake Tzovaras B."/>
            <person name="Segers F."/>
            <person name="Bicker A."/>
            <person name="Dal Grande F."/>
            <person name="Otte J."/>
            <person name="Hankeln T."/>
            <person name="Schmitt I."/>
            <person name="Ebersberger I."/>
        </authorList>
    </citation>
    <scope>NUCLEOTIDE SEQUENCE [LARGE SCALE GENOMIC DNA]</scope>
    <source>
        <strain evidence="1">A1-1</strain>
    </source>
</reference>
<gene>
    <name evidence="1" type="ORF">FRX48_08527</name>
</gene>
<dbReference type="AlphaFoldDB" id="A0A5M8PEB4"/>
<sequence length="69" mass="7483">MDASPRRQTLTSNAHPCSDPFQPCPGILLPGFSFKPDCRSEVLFALSTWKQKVIPTTSVAQVPKGIIAV</sequence>
<comment type="caution">
    <text evidence="1">The sequence shown here is derived from an EMBL/GenBank/DDBJ whole genome shotgun (WGS) entry which is preliminary data.</text>
</comment>